<dbReference type="Proteomes" id="UP000234460">
    <property type="component" value="Chromosome LMANV2"/>
</dbReference>
<dbReference type="EMBL" id="OEJX01000070">
    <property type="protein sequence ID" value="SOR63531.1"/>
    <property type="molecule type" value="Genomic_DNA"/>
</dbReference>
<gene>
    <name evidence="1" type="ORF">LMANV2_720003</name>
</gene>
<evidence type="ECO:0000313" key="1">
    <source>
        <dbReference type="EMBL" id="SOR63531.1"/>
    </source>
</evidence>
<reference evidence="1 2" key="1">
    <citation type="submission" date="2017-11" db="EMBL/GenBank/DDBJ databases">
        <authorList>
            <person name="Lechat P."/>
        </authorList>
    </citation>
    <scope>NUCLEOTIDE SEQUENCE [LARGE SCALE GENOMIC DNA]</scope>
    <source>
        <strain evidence="1">L495</strain>
    </source>
</reference>
<sequence length="62" mass="7549">MNSPSCFCFMKWSVEVILLITAMEFFNNSNMKKSIYDYNRKKVYADFIIFFINRFFTSNHVR</sequence>
<organism evidence="1 2">
    <name type="scientific">Leptospira interrogans serovar Manilae</name>
    <dbReference type="NCBI Taxonomy" id="214675"/>
    <lineage>
        <taxon>Bacteria</taxon>
        <taxon>Pseudomonadati</taxon>
        <taxon>Spirochaetota</taxon>
        <taxon>Spirochaetia</taxon>
        <taxon>Leptospirales</taxon>
        <taxon>Leptospiraceae</taxon>
        <taxon>Leptospira</taxon>
    </lineage>
</organism>
<dbReference type="AlphaFoldDB" id="A0AAQ1P4D7"/>
<protein>
    <submittedName>
        <fullName evidence="1">Uncharacterized protein</fullName>
    </submittedName>
</protein>
<comment type="caution">
    <text evidence="1">The sequence shown here is derived from an EMBL/GenBank/DDBJ whole genome shotgun (WGS) entry which is preliminary data.</text>
</comment>
<name>A0AAQ1P4D7_LEPIR</name>
<proteinExistence type="predicted"/>
<accession>A0AAQ1P4D7</accession>
<evidence type="ECO:0000313" key="2">
    <source>
        <dbReference type="Proteomes" id="UP000234460"/>
    </source>
</evidence>